<dbReference type="SUPFAM" id="SSF48452">
    <property type="entry name" value="TPR-like"/>
    <property type="match status" value="2"/>
</dbReference>
<keyword evidence="1" id="KW-0808">Transferase</keyword>
<reference evidence="3" key="1">
    <citation type="submission" date="2018-05" db="EMBL/GenBank/DDBJ databases">
        <authorList>
            <person name="Liu B.-T."/>
        </authorList>
    </citation>
    <scope>NUCLEOTIDE SEQUENCE [LARGE SCALE GENOMIC DNA]</scope>
    <source>
        <strain evidence="3">WD6-1</strain>
    </source>
</reference>
<accession>A0A2U2BX78</accession>
<dbReference type="Proteomes" id="UP000245168">
    <property type="component" value="Unassembled WGS sequence"/>
</dbReference>
<dbReference type="GO" id="GO:0008476">
    <property type="term" value="F:protein-tyrosine sulfotransferase activity"/>
    <property type="evidence" value="ECO:0007669"/>
    <property type="project" value="InterPro"/>
</dbReference>
<dbReference type="Gene3D" id="1.25.40.10">
    <property type="entry name" value="Tetratricopeptide repeat domain"/>
    <property type="match status" value="1"/>
</dbReference>
<evidence type="ECO:0000256" key="1">
    <source>
        <dbReference type="ARBA" id="ARBA00022679"/>
    </source>
</evidence>
<dbReference type="RefSeq" id="WP_109251848.1">
    <property type="nucleotide sequence ID" value="NZ_QEXV01000001.1"/>
</dbReference>
<dbReference type="SUPFAM" id="SSF52540">
    <property type="entry name" value="P-loop containing nucleoside triphosphate hydrolases"/>
    <property type="match status" value="1"/>
</dbReference>
<dbReference type="Pfam" id="PF14559">
    <property type="entry name" value="TPR_19"/>
    <property type="match status" value="1"/>
</dbReference>
<name>A0A2U2BX78_9PROT</name>
<dbReference type="OrthoDB" id="9800698at2"/>
<dbReference type="InterPro" id="IPR011990">
    <property type="entry name" value="TPR-like_helical_dom_sf"/>
</dbReference>
<dbReference type="InterPro" id="IPR019734">
    <property type="entry name" value="TPR_rpt"/>
</dbReference>
<protein>
    <submittedName>
        <fullName evidence="2">Uncharacterized protein</fullName>
    </submittedName>
</protein>
<dbReference type="InterPro" id="IPR026634">
    <property type="entry name" value="TPST-like"/>
</dbReference>
<dbReference type="AlphaFoldDB" id="A0A2U2BX78"/>
<evidence type="ECO:0000313" key="3">
    <source>
        <dbReference type="Proteomes" id="UP000245168"/>
    </source>
</evidence>
<dbReference type="InterPro" id="IPR027417">
    <property type="entry name" value="P-loop_NTPase"/>
</dbReference>
<sequence length="534" mass="56718">MTPDYQALLQAGFKAFSAGRLDEAGRIADDALARMSGEPNALHLKAAALFAADRAGEAKPFAERASAAMAGNPHAANLLGLILRRLGEREAARAAFDRAAGWAPGWHEPAFNRARLANEAGDPEAAIADLRRALEIKPGDAPAQALLASLLLARGETGEAKALAEAALAADPHDLIAARVLARLDFDAGERDDAASRLEAALDRSPDRGANRSIALGLLGDVRDAGGDVAAAYAAWSEANALLAERHAELETTPGPYALATAERLAEIHDGLSPQPAAPAGEGPVPAFIVGFPRSGTTLLEQVLDAHPGVRTTDEAPLLSPIIEAAGGAEPDPAWFASLDAAERNRLRAAYWDAAGGPPEPGVLLVDKLPLNLIWLGAIAAVFPEAKIILALRDPRDCVLSAFRQRFGMNPAMYRMLTIEGAAAYYDAAMRAGEAARSAFPDLAVLEHRYEDMVGDLEGRARAALDHLGVGWHDDVAAYRDRLKAKHISTPSATQVKKPVYATSVAKWRDYDFALDPVRPVLDPWAERWGYEAS</sequence>
<dbReference type="Pfam" id="PF13469">
    <property type="entry name" value="Sulfotransfer_3"/>
    <property type="match status" value="1"/>
</dbReference>
<evidence type="ECO:0000313" key="2">
    <source>
        <dbReference type="EMBL" id="PWE18574.1"/>
    </source>
</evidence>
<comment type="caution">
    <text evidence="2">The sequence shown here is derived from an EMBL/GenBank/DDBJ whole genome shotgun (WGS) entry which is preliminary data.</text>
</comment>
<dbReference type="EMBL" id="QEXV01000001">
    <property type="protein sequence ID" value="PWE18574.1"/>
    <property type="molecule type" value="Genomic_DNA"/>
</dbReference>
<dbReference type="Gene3D" id="3.40.50.300">
    <property type="entry name" value="P-loop containing nucleotide triphosphate hydrolases"/>
    <property type="match status" value="1"/>
</dbReference>
<dbReference type="PANTHER" id="PTHR12788">
    <property type="entry name" value="PROTEIN-TYROSINE SULFOTRANSFERASE 2"/>
    <property type="match status" value="1"/>
</dbReference>
<dbReference type="Pfam" id="PF13181">
    <property type="entry name" value="TPR_8"/>
    <property type="match status" value="1"/>
</dbReference>
<proteinExistence type="predicted"/>
<gene>
    <name evidence="2" type="ORF">DDZ18_02930</name>
</gene>
<dbReference type="SMART" id="SM00028">
    <property type="entry name" value="TPR"/>
    <property type="match status" value="4"/>
</dbReference>
<dbReference type="PANTHER" id="PTHR12788:SF10">
    <property type="entry name" value="PROTEIN-TYROSINE SULFOTRANSFERASE"/>
    <property type="match status" value="1"/>
</dbReference>
<organism evidence="2 3">
    <name type="scientific">Marinicauda salina</name>
    <dbReference type="NCBI Taxonomy" id="2135793"/>
    <lineage>
        <taxon>Bacteria</taxon>
        <taxon>Pseudomonadati</taxon>
        <taxon>Pseudomonadota</taxon>
        <taxon>Alphaproteobacteria</taxon>
        <taxon>Maricaulales</taxon>
        <taxon>Maricaulaceae</taxon>
        <taxon>Marinicauda</taxon>
    </lineage>
</organism>
<keyword evidence="3" id="KW-1185">Reference proteome</keyword>